<feature type="binding site" evidence="5">
    <location>
        <position position="74"/>
    </location>
    <ligand>
        <name>Mn(2+)</name>
        <dbReference type="ChEBI" id="CHEBI:29035"/>
    </ligand>
</feature>
<dbReference type="GO" id="GO:0046872">
    <property type="term" value="F:metal ion binding"/>
    <property type="evidence" value="ECO:0007669"/>
    <property type="project" value="UniProtKB-KW"/>
</dbReference>
<dbReference type="InterPro" id="IPR050265">
    <property type="entry name" value="Fe/Mn_Superoxide_Dismutase"/>
</dbReference>
<evidence type="ECO:0000313" key="8">
    <source>
        <dbReference type="Proteomes" id="UP000189681"/>
    </source>
</evidence>
<dbReference type="AlphaFoldDB" id="A0A1V4APH9"/>
<dbReference type="PANTHER" id="PTHR11404">
    <property type="entry name" value="SUPEROXIDE DISMUTASE 2"/>
    <property type="match status" value="1"/>
</dbReference>
<proteinExistence type="inferred from homology"/>
<feature type="binding site" evidence="5">
    <location>
        <position position="157"/>
    </location>
    <ligand>
        <name>Mn(2+)</name>
        <dbReference type="ChEBI" id="CHEBI:29035"/>
    </ligand>
</feature>
<dbReference type="SUPFAM" id="SSF54719">
    <property type="entry name" value="Fe,Mn superoxide dismutase (SOD), C-terminal domain"/>
    <property type="match status" value="1"/>
</dbReference>
<dbReference type="Gene3D" id="3.55.40.20">
    <property type="entry name" value="Iron/manganese superoxide dismutase, C-terminal domain"/>
    <property type="match status" value="1"/>
</dbReference>
<feature type="binding site" evidence="5">
    <location>
        <position position="25"/>
    </location>
    <ligand>
        <name>Mn(2+)</name>
        <dbReference type="ChEBI" id="CHEBI:29035"/>
    </ligand>
</feature>
<keyword evidence="4" id="KW-0560">Oxidoreductase</keyword>
<dbReference type="FunFam" id="3.55.40.20:FF:000004">
    <property type="entry name" value="Superoxide dismutase [Fe]"/>
    <property type="match status" value="1"/>
</dbReference>
<accession>A0A1V4APH9</accession>
<protein>
    <recommendedName>
        <fullName evidence="2">superoxide dismutase</fullName>
        <ecNumber evidence="2">1.15.1.1</ecNumber>
    </recommendedName>
</protein>
<dbReference type="Pfam" id="PF02777">
    <property type="entry name" value="Sod_Fe_C"/>
    <property type="match status" value="1"/>
</dbReference>
<comment type="similarity">
    <text evidence="1">Belongs to the iron/manganese superoxide dismutase family.</text>
</comment>
<dbReference type="STRING" id="1004156.AYP45_17280"/>
<feature type="binding site" evidence="5">
    <location>
        <position position="161"/>
    </location>
    <ligand>
        <name>Mn(2+)</name>
        <dbReference type="ChEBI" id="CHEBI:29035"/>
    </ligand>
</feature>
<dbReference type="EMBL" id="AYTS01000192">
    <property type="protein sequence ID" value="OOP55011.1"/>
    <property type="molecule type" value="Genomic_DNA"/>
</dbReference>
<evidence type="ECO:0000313" key="7">
    <source>
        <dbReference type="EMBL" id="OOP55011.1"/>
    </source>
</evidence>
<evidence type="ECO:0000259" key="6">
    <source>
        <dbReference type="Pfam" id="PF02777"/>
    </source>
</evidence>
<evidence type="ECO:0000256" key="4">
    <source>
        <dbReference type="ARBA" id="ARBA00023002"/>
    </source>
</evidence>
<dbReference type="InterPro" id="IPR019832">
    <property type="entry name" value="Mn/Fe_SOD_C"/>
</dbReference>
<name>A0A1V4APH9_9BACT</name>
<dbReference type="PIRSF" id="PIRSF000349">
    <property type="entry name" value="SODismutase"/>
    <property type="match status" value="1"/>
</dbReference>
<organism evidence="7 8">
    <name type="scientific">Candidatus Brocadia carolinensis</name>
    <dbReference type="NCBI Taxonomy" id="1004156"/>
    <lineage>
        <taxon>Bacteria</taxon>
        <taxon>Pseudomonadati</taxon>
        <taxon>Planctomycetota</taxon>
        <taxon>Candidatus Brocadiia</taxon>
        <taxon>Candidatus Brocadiales</taxon>
        <taxon>Candidatus Brocadiaceae</taxon>
        <taxon>Candidatus Brocadia</taxon>
    </lineage>
</organism>
<dbReference type="InterPro" id="IPR036314">
    <property type="entry name" value="SOD_C_sf"/>
</dbReference>
<dbReference type="SUPFAM" id="SSF46609">
    <property type="entry name" value="Fe,Mn superoxide dismutase (SOD), N-terminal domain"/>
    <property type="match status" value="1"/>
</dbReference>
<evidence type="ECO:0000256" key="3">
    <source>
        <dbReference type="ARBA" id="ARBA00022723"/>
    </source>
</evidence>
<dbReference type="InterPro" id="IPR001189">
    <property type="entry name" value="Mn/Fe_SOD"/>
</dbReference>
<dbReference type="PANTHER" id="PTHR11404:SF6">
    <property type="entry name" value="SUPEROXIDE DISMUTASE [MN], MITOCHONDRIAL"/>
    <property type="match status" value="1"/>
</dbReference>
<evidence type="ECO:0000256" key="1">
    <source>
        <dbReference type="ARBA" id="ARBA00008714"/>
    </source>
</evidence>
<gene>
    <name evidence="7" type="ORF">AYP45_17280</name>
</gene>
<dbReference type="InterPro" id="IPR036324">
    <property type="entry name" value="Mn/Fe_SOD_N_sf"/>
</dbReference>
<evidence type="ECO:0000256" key="5">
    <source>
        <dbReference type="PIRSR" id="PIRSR000349-1"/>
    </source>
</evidence>
<dbReference type="Proteomes" id="UP000189681">
    <property type="component" value="Unassembled WGS sequence"/>
</dbReference>
<dbReference type="EC" id="1.15.1.1" evidence="2"/>
<sequence>MPYTAKDYSKLIGMEGFSETILKNHFTLYQGYVTNTNKVLDILSQMLKDGKTATPEFAELKRRLGWEFNGMRLHEYYFENLGKKGGINKEGALAKKMTEEFGSYEMWEKDFKAVGAMRGIGWAVLYQDSASGRLINFWINEHDVSHPAGCNPLLIMDVFEHAFMIDYGLKRADYIEAFFKNIDWTAAEARLK</sequence>
<comment type="caution">
    <text evidence="7">The sequence shown here is derived from an EMBL/GenBank/DDBJ whole genome shotgun (WGS) entry which is preliminary data.</text>
</comment>
<feature type="domain" description="Manganese/iron superoxide dismutase C-terminal" evidence="6">
    <location>
        <begin position="90"/>
        <end position="190"/>
    </location>
</feature>
<dbReference type="GO" id="GO:0004784">
    <property type="term" value="F:superoxide dismutase activity"/>
    <property type="evidence" value="ECO:0007669"/>
    <property type="project" value="UniProtKB-EC"/>
</dbReference>
<reference evidence="7 8" key="1">
    <citation type="journal article" date="2017" name="Water Res.">
        <title>Discovery and metagenomic analysis of an anammox bacterial enrichment related to Candidatus "Brocadia caroliniensis" in a full-scale glycerol-fed nitritation-denitritation separate centrate treatment process.</title>
        <authorList>
            <person name="Park H."/>
            <person name="Brotto A.C."/>
            <person name="van Loosdrecht M.C."/>
            <person name="Chandran K."/>
        </authorList>
    </citation>
    <scope>NUCLEOTIDE SEQUENCE [LARGE SCALE GENOMIC DNA]</scope>
    <source>
        <strain evidence="7">26THWARD</strain>
    </source>
</reference>
<evidence type="ECO:0000256" key="2">
    <source>
        <dbReference type="ARBA" id="ARBA00012682"/>
    </source>
</evidence>
<keyword evidence="3 5" id="KW-0479">Metal-binding</keyword>